<accession>A0A919JTZ4</accession>
<dbReference type="RefSeq" id="WP_203778989.1">
    <property type="nucleotide sequence ID" value="NZ_BOMV01000005.1"/>
</dbReference>
<dbReference type="EMBL" id="BOMV01000005">
    <property type="protein sequence ID" value="GIE93153.1"/>
    <property type="molecule type" value="Genomic_DNA"/>
</dbReference>
<keyword evidence="3" id="KW-1003">Cell membrane</keyword>
<reference evidence="12" key="1">
    <citation type="submission" date="2021-01" db="EMBL/GenBank/DDBJ databases">
        <title>Whole genome shotgun sequence of Actinoplanes rishiriensis NBRC 108556.</title>
        <authorList>
            <person name="Komaki H."/>
            <person name="Tamura T."/>
        </authorList>
    </citation>
    <scope>NUCLEOTIDE SEQUENCE</scope>
    <source>
        <strain evidence="12">NBRC 108556</strain>
    </source>
</reference>
<feature type="domain" description="ABC transmembrane type-1" evidence="11">
    <location>
        <begin position="18"/>
        <end position="300"/>
    </location>
</feature>
<feature type="transmembrane region" description="Helical" evidence="9">
    <location>
        <begin position="127"/>
        <end position="151"/>
    </location>
</feature>
<evidence type="ECO:0000256" key="2">
    <source>
        <dbReference type="ARBA" id="ARBA00022448"/>
    </source>
</evidence>
<evidence type="ECO:0000256" key="9">
    <source>
        <dbReference type="SAM" id="Phobius"/>
    </source>
</evidence>
<dbReference type="CDD" id="cd18548">
    <property type="entry name" value="ABC_6TM_Tm287_like"/>
    <property type="match status" value="1"/>
</dbReference>
<dbReference type="Proteomes" id="UP000636960">
    <property type="component" value="Unassembled WGS sequence"/>
</dbReference>
<dbReference type="FunFam" id="3.40.50.300:FF:000854">
    <property type="entry name" value="Multidrug ABC transporter ATP-binding protein"/>
    <property type="match status" value="1"/>
</dbReference>
<comment type="subcellular location">
    <subcellularLocation>
        <location evidence="1">Cell membrane</location>
        <topology evidence="1">Multi-pass membrane protein</topology>
    </subcellularLocation>
</comment>
<evidence type="ECO:0000313" key="13">
    <source>
        <dbReference type="Proteomes" id="UP000636960"/>
    </source>
</evidence>
<evidence type="ECO:0000256" key="4">
    <source>
        <dbReference type="ARBA" id="ARBA00022692"/>
    </source>
</evidence>
<dbReference type="GO" id="GO:0015421">
    <property type="term" value="F:ABC-type oligopeptide transporter activity"/>
    <property type="evidence" value="ECO:0007669"/>
    <property type="project" value="TreeGrafter"/>
</dbReference>
<feature type="transmembrane region" description="Helical" evidence="9">
    <location>
        <begin position="271"/>
        <end position="298"/>
    </location>
</feature>
<evidence type="ECO:0000259" key="11">
    <source>
        <dbReference type="PROSITE" id="PS50929"/>
    </source>
</evidence>
<evidence type="ECO:0000259" key="10">
    <source>
        <dbReference type="PROSITE" id="PS50893"/>
    </source>
</evidence>
<feature type="domain" description="ABC transporter" evidence="10">
    <location>
        <begin position="334"/>
        <end position="569"/>
    </location>
</feature>
<evidence type="ECO:0000313" key="12">
    <source>
        <dbReference type="EMBL" id="GIE93153.1"/>
    </source>
</evidence>
<sequence>MLIQLLRGHLRPYRTAIALVVAFQFIQTLATLYLPTLNADIIDNGVVKGDMGYVLEIGAAMLGVTVLSIAAQVVAVYYGARTAMAVGRDVRASIFERVQMFSAREVGQFGAPSLITRTTNDVQQVQMLVLLTFTLMVSAPIMCVGGVVLALRQDVPLSSLLLVIVPVLITTVALIIVRMRPLFRTMQVRIDRVNQVMREQITGIRVIRAFVRDEREQARYEVANDELTDVSLRAGRLMAVMFPTVMLIVNVSSVAVLWFGGHRIDDGAMQIGALTAFLSYLMQILMSIMMATFMFVMIPRAEVCAERIQEVLTTESSVVPPREPVTTLSRHGHLELRGVGFRYPGAEAPVLCDIDLQARPREVTAIIGSTGSGKTTLLNLVPRLFDATDGGVLVDGVDVRDLDEALLSRTVGLVPQRPYLFSGTVATNLRYGNPDATDEQLWEALDIAQARDFVERMDGQLDAPIAQGGTNVSGGQRQRLAIARVLVHRPEIYLFDDSFSALDYATDAALRAALTQYIADATVVVVAQRVSTIRDADRIIVLDDGRVVGTGTHRELMDANDTYREIVLSQLTEQEAAA</sequence>
<dbReference type="SMART" id="SM00382">
    <property type="entry name" value="AAA"/>
    <property type="match status" value="1"/>
</dbReference>
<dbReference type="PROSITE" id="PS00211">
    <property type="entry name" value="ABC_TRANSPORTER_1"/>
    <property type="match status" value="1"/>
</dbReference>
<keyword evidence="6 12" id="KW-0067">ATP-binding</keyword>
<comment type="caution">
    <text evidence="12">The sequence shown here is derived from an EMBL/GenBank/DDBJ whole genome shotgun (WGS) entry which is preliminary data.</text>
</comment>
<dbReference type="FunFam" id="1.20.1560.10:FF:000040">
    <property type="entry name" value="Multidrug ABC transporter ATP-binding protein"/>
    <property type="match status" value="1"/>
</dbReference>
<feature type="transmembrane region" description="Helical" evidence="9">
    <location>
        <begin position="157"/>
        <end position="177"/>
    </location>
</feature>
<keyword evidence="4 9" id="KW-0812">Transmembrane</keyword>
<feature type="transmembrane region" description="Helical" evidence="9">
    <location>
        <begin position="53"/>
        <end position="78"/>
    </location>
</feature>
<dbReference type="AlphaFoldDB" id="A0A919JTZ4"/>
<dbReference type="PROSITE" id="PS50893">
    <property type="entry name" value="ABC_TRANSPORTER_2"/>
    <property type="match status" value="1"/>
</dbReference>
<evidence type="ECO:0000256" key="7">
    <source>
        <dbReference type="ARBA" id="ARBA00022989"/>
    </source>
</evidence>
<protein>
    <submittedName>
        <fullName evidence="12">Multidrug ABC transporter ATP-binding protein</fullName>
    </submittedName>
</protein>
<keyword evidence="8 9" id="KW-0472">Membrane</keyword>
<keyword evidence="2" id="KW-0813">Transport</keyword>
<dbReference type="InterPro" id="IPR017871">
    <property type="entry name" value="ABC_transporter-like_CS"/>
</dbReference>
<evidence type="ECO:0000256" key="5">
    <source>
        <dbReference type="ARBA" id="ARBA00022741"/>
    </source>
</evidence>
<dbReference type="InterPro" id="IPR003593">
    <property type="entry name" value="AAA+_ATPase"/>
</dbReference>
<evidence type="ECO:0000256" key="1">
    <source>
        <dbReference type="ARBA" id="ARBA00004651"/>
    </source>
</evidence>
<dbReference type="Gene3D" id="3.40.50.300">
    <property type="entry name" value="P-loop containing nucleotide triphosphate hydrolases"/>
    <property type="match status" value="1"/>
</dbReference>
<organism evidence="12 13">
    <name type="scientific">Paractinoplanes rishiriensis</name>
    <dbReference type="NCBI Taxonomy" id="1050105"/>
    <lineage>
        <taxon>Bacteria</taxon>
        <taxon>Bacillati</taxon>
        <taxon>Actinomycetota</taxon>
        <taxon>Actinomycetes</taxon>
        <taxon>Micromonosporales</taxon>
        <taxon>Micromonosporaceae</taxon>
        <taxon>Paractinoplanes</taxon>
    </lineage>
</organism>
<dbReference type="Pfam" id="PF00005">
    <property type="entry name" value="ABC_tran"/>
    <property type="match status" value="1"/>
</dbReference>
<evidence type="ECO:0000256" key="6">
    <source>
        <dbReference type="ARBA" id="ARBA00022840"/>
    </source>
</evidence>
<dbReference type="GO" id="GO:0005886">
    <property type="term" value="C:plasma membrane"/>
    <property type="evidence" value="ECO:0007669"/>
    <property type="project" value="UniProtKB-SubCell"/>
</dbReference>
<dbReference type="SUPFAM" id="SSF52540">
    <property type="entry name" value="P-loop containing nucleoside triphosphate hydrolases"/>
    <property type="match status" value="1"/>
</dbReference>
<dbReference type="InterPro" id="IPR011527">
    <property type="entry name" value="ABC1_TM_dom"/>
</dbReference>
<keyword evidence="13" id="KW-1185">Reference proteome</keyword>
<dbReference type="InterPro" id="IPR027417">
    <property type="entry name" value="P-loop_NTPase"/>
</dbReference>
<dbReference type="Pfam" id="PF00664">
    <property type="entry name" value="ABC_membrane"/>
    <property type="match status" value="1"/>
</dbReference>
<dbReference type="GO" id="GO:0005524">
    <property type="term" value="F:ATP binding"/>
    <property type="evidence" value="ECO:0007669"/>
    <property type="project" value="UniProtKB-KW"/>
</dbReference>
<evidence type="ECO:0000256" key="8">
    <source>
        <dbReference type="ARBA" id="ARBA00023136"/>
    </source>
</evidence>
<name>A0A919JTZ4_9ACTN</name>
<dbReference type="Gene3D" id="1.20.1560.10">
    <property type="entry name" value="ABC transporter type 1, transmembrane domain"/>
    <property type="match status" value="1"/>
</dbReference>
<keyword evidence="5" id="KW-0547">Nucleotide-binding</keyword>
<evidence type="ECO:0000256" key="3">
    <source>
        <dbReference type="ARBA" id="ARBA00022475"/>
    </source>
</evidence>
<dbReference type="InterPro" id="IPR036640">
    <property type="entry name" value="ABC1_TM_sf"/>
</dbReference>
<dbReference type="InterPro" id="IPR039421">
    <property type="entry name" value="Type_1_exporter"/>
</dbReference>
<feature type="transmembrane region" description="Helical" evidence="9">
    <location>
        <begin position="237"/>
        <end position="259"/>
    </location>
</feature>
<dbReference type="PROSITE" id="PS50929">
    <property type="entry name" value="ABC_TM1F"/>
    <property type="match status" value="1"/>
</dbReference>
<dbReference type="SUPFAM" id="SSF90123">
    <property type="entry name" value="ABC transporter transmembrane region"/>
    <property type="match status" value="1"/>
</dbReference>
<dbReference type="GO" id="GO:0016887">
    <property type="term" value="F:ATP hydrolysis activity"/>
    <property type="evidence" value="ECO:0007669"/>
    <property type="project" value="InterPro"/>
</dbReference>
<dbReference type="InterPro" id="IPR003439">
    <property type="entry name" value="ABC_transporter-like_ATP-bd"/>
</dbReference>
<proteinExistence type="predicted"/>
<dbReference type="PANTHER" id="PTHR43394:SF1">
    <property type="entry name" value="ATP-BINDING CASSETTE SUB-FAMILY B MEMBER 10, MITOCHONDRIAL"/>
    <property type="match status" value="1"/>
</dbReference>
<keyword evidence="7 9" id="KW-1133">Transmembrane helix</keyword>
<dbReference type="PANTHER" id="PTHR43394">
    <property type="entry name" value="ATP-DEPENDENT PERMEASE MDL1, MITOCHONDRIAL"/>
    <property type="match status" value="1"/>
</dbReference>
<feature type="transmembrane region" description="Helical" evidence="9">
    <location>
        <begin position="12"/>
        <end position="33"/>
    </location>
</feature>
<gene>
    <name evidence="12" type="ORF">Ari01nite_06180</name>
</gene>